<evidence type="ECO:0000313" key="13">
    <source>
        <dbReference type="Proteomes" id="UP000809789"/>
    </source>
</evidence>
<evidence type="ECO:0000256" key="8">
    <source>
        <dbReference type="ARBA" id="ARBA00022989"/>
    </source>
</evidence>
<evidence type="ECO:0000256" key="3">
    <source>
        <dbReference type="ARBA" id="ARBA00009045"/>
    </source>
</evidence>
<feature type="transmembrane region" description="Helical" evidence="10">
    <location>
        <begin position="123"/>
        <end position="142"/>
    </location>
</feature>
<dbReference type="InterPro" id="IPR022764">
    <property type="entry name" value="Peptidase_S54_rhomboid_dom"/>
</dbReference>
<dbReference type="OrthoDB" id="10257275at2759"/>
<keyword evidence="7" id="KW-0378">Hydrolase</keyword>
<feature type="transmembrane region" description="Helical" evidence="10">
    <location>
        <begin position="163"/>
        <end position="180"/>
    </location>
</feature>
<evidence type="ECO:0000256" key="6">
    <source>
        <dbReference type="ARBA" id="ARBA00022692"/>
    </source>
</evidence>
<keyword evidence="8 10" id="KW-1133">Transmembrane helix</keyword>
<evidence type="ECO:0000256" key="1">
    <source>
        <dbReference type="ARBA" id="ARBA00000156"/>
    </source>
</evidence>
<feature type="transmembrane region" description="Helical" evidence="10">
    <location>
        <begin position="186"/>
        <end position="207"/>
    </location>
</feature>
<evidence type="ECO:0000256" key="7">
    <source>
        <dbReference type="ARBA" id="ARBA00022801"/>
    </source>
</evidence>
<keyword evidence="5" id="KW-0645">Protease</keyword>
<comment type="subcellular location">
    <subcellularLocation>
        <location evidence="2">Membrane</location>
        <topology evidence="2">Multi-pass membrane protein</topology>
    </subcellularLocation>
</comment>
<dbReference type="AlphaFoldDB" id="A0A8K0PE61"/>
<reference evidence="12" key="1">
    <citation type="submission" date="2021-07" db="EMBL/GenBank/DDBJ databases">
        <title>Elsinoe batatas strain:CRI-CJ2 Genome sequencing and assembly.</title>
        <authorList>
            <person name="Huang L."/>
        </authorList>
    </citation>
    <scope>NUCLEOTIDE SEQUENCE</scope>
    <source>
        <strain evidence="12">CRI-CJ2</strain>
    </source>
</reference>
<dbReference type="EMBL" id="JAESVG020000008">
    <property type="protein sequence ID" value="KAG8625262.1"/>
    <property type="molecule type" value="Genomic_DNA"/>
</dbReference>
<protein>
    <recommendedName>
        <fullName evidence="4">rhomboid protease</fullName>
        <ecNumber evidence="4">3.4.21.105</ecNumber>
    </recommendedName>
</protein>
<evidence type="ECO:0000256" key="4">
    <source>
        <dbReference type="ARBA" id="ARBA00013039"/>
    </source>
</evidence>
<evidence type="ECO:0000256" key="5">
    <source>
        <dbReference type="ARBA" id="ARBA00022670"/>
    </source>
</evidence>
<evidence type="ECO:0000313" key="12">
    <source>
        <dbReference type="EMBL" id="KAG8625262.1"/>
    </source>
</evidence>
<gene>
    <name evidence="12" type="ORF">KVT40_007013</name>
</gene>
<feature type="transmembrane region" description="Helical" evidence="10">
    <location>
        <begin position="67"/>
        <end position="89"/>
    </location>
</feature>
<dbReference type="Gene3D" id="1.20.1540.10">
    <property type="entry name" value="Rhomboid-like"/>
    <property type="match status" value="1"/>
</dbReference>
<evidence type="ECO:0000256" key="10">
    <source>
        <dbReference type="SAM" id="Phobius"/>
    </source>
</evidence>
<dbReference type="GO" id="GO:0016020">
    <property type="term" value="C:membrane"/>
    <property type="evidence" value="ECO:0007669"/>
    <property type="project" value="UniProtKB-SubCell"/>
</dbReference>
<evidence type="ECO:0000256" key="9">
    <source>
        <dbReference type="ARBA" id="ARBA00023136"/>
    </source>
</evidence>
<keyword evidence="6 10" id="KW-0812">Transmembrane</keyword>
<comment type="catalytic activity">
    <reaction evidence="1">
        <text>Cleaves type-1 transmembrane domains using a catalytic dyad composed of serine and histidine that are contributed by different transmembrane domains.</text>
        <dbReference type="EC" id="3.4.21.105"/>
    </reaction>
</comment>
<feature type="transmembrane region" description="Helical" evidence="10">
    <location>
        <begin position="96"/>
        <end position="117"/>
    </location>
</feature>
<dbReference type="Pfam" id="PF01694">
    <property type="entry name" value="Rhomboid"/>
    <property type="match status" value="1"/>
</dbReference>
<evidence type="ECO:0000259" key="11">
    <source>
        <dbReference type="Pfam" id="PF01694"/>
    </source>
</evidence>
<dbReference type="Proteomes" id="UP000809789">
    <property type="component" value="Unassembled WGS sequence"/>
</dbReference>
<comment type="similarity">
    <text evidence="3">Belongs to the peptidase S54 family.</text>
</comment>
<feature type="transmembrane region" description="Helical" evidence="10">
    <location>
        <begin position="24"/>
        <end position="47"/>
    </location>
</feature>
<dbReference type="PANTHER" id="PTHR43066:SF1">
    <property type="entry name" value="RHOMBOID PROTEIN 2"/>
    <property type="match status" value="1"/>
</dbReference>
<organism evidence="12 13">
    <name type="scientific">Elsinoe batatas</name>
    <dbReference type="NCBI Taxonomy" id="2601811"/>
    <lineage>
        <taxon>Eukaryota</taxon>
        <taxon>Fungi</taxon>
        <taxon>Dikarya</taxon>
        <taxon>Ascomycota</taxon>
        <taxon>Pezizomycotina</taxon>
        <taxon>Dothideomycetes</taxon>
        <taxon>Dothideomycetidae</taxon>
        <taxon>Myriangiales</taxon>
        <taxon>Elsinoaceae</taxon>
        <taxon>Elsinoe</taxon>
    </lineage>
</organism>
<dbReference type="GO" id="GO:0004252">
    <property type="term" value="F:serine-type endopeptidase activity"/>
    <property type="evidence" value="ECO:0007669"/>
    <property type="project" value="InterPro"/>
</dbReference>
<comment type="caution">
    <text evidence="12">The sequence shown here is derived from an EMBL/GenBank/DDBJ whole genome shotgun (WGS) entry which is preliminary data.</text>
</comment>
<dbReference type="EC" id="3.4.21.105" evidence="4"/>
<name>A0A8K0PE61_9PEZI</name>
<dbReference type="SUPFAM" id="SSF144091">
    <property type="entry name" value="Rhomboid-like"/>
    <property type="match status" value="1"/>
</dbReference>
<proteinExistence type="inferred from homology"/>
<sequence>MASTSPFFQFDAKRARSYIVRLPLCTRLLGLVTVGFFIASLTLPWFPKWAALIPNEVALTSMHRINTYPFLHLGFIHFFLNILALIPLLERFEAEFGTLITLALFTGPFSTLPGGLYVLIEKFIFHSNIGVQGASIWIFLLMASEAIKTWKANPKFEIGGVKIPTWTYPCAVCLVISALIPASSFTGHVCGLLIGYLWGLGYIKFLVPSERILRWVEGKLNLLGRLPHYVSVDQKTYGRYGVLPSVSGQRNATLGSGIQMRGMGQRVGP</sequence>
<dbReference type="GO" id="GO:0006508">
    <property type="term" value="P:proteolysis"/>
    <property type="evidence" value="ECO:0007669"/>
    <property type="project" value="UniProtKB-KW"/>
</dbReference>
<dbReference type="InterPro" id="IPR035952">
    <property type="entry name" value="Rhomboid-like_sf"/>
</dbReference>
<feature type="domain" description="Peptidase S54 rhomboid" evidence="11">
    <location>
        <begin position="61"/>
        <end position="203"/>
    </location>
</feature>
<keyword evidence="13" id="KW-1185">Reference proteome</keyword>
<keyword evidence="9 10" id="KW-0472">Membrane</keyword>
<accession>A0A8K0PE61</accession>
<dbReference type="PANTHER" id="PTHR43066">
    <property type="entry name" value="RHOMBOID-RELATED PROTEIN"/>
    <property type="match status" value="1"/>
</dbReference>
<evidence type="ECO:0000256" key="2">
    <source>
        <dbReference type="ARBA" id="ARBA00004141"/>
    </source>
</evidence>